<gene>
    <name evidence="3" type="ORF">HXX08_12115</name>
    <name evidence="4" type="ORF">OZ401_001767</name>
</gene>
<dbReference type="GO" id="GO:0015628">
    <property type="term" value="P:protein secretion by the type II secretion system"/>
    <property type="evidence" value="ECO:0007669"/>
    <property type="project" value="TreeGrafter"/>
</dbReference>
<dbReference type="GO" id="GO:0015627">
    <property type="term" value="C:type II protein secretion system complex"/>
    <property type="evidence" value="ECO:0007669"/>
    <property type="project" value="TreeGrafter"/>
</dbReference>
<reference evidence="3 5" key="1">
    <citation type="submission" date="2020-06" db="EMBL/GenBank/DDBJ databases">
        <title>Anoxygenic phototrophic Chloroflexota member uses a Type I reaction center.</title>
        <authorList>
            <person name="Tsuji J.M."/>
            <person name="Shaw N.A."/>
            <person name="Nagashima S."/>
            <person name="Venkiteswaran J."/>
            <person name="Schiff S.L."/>
            <person name="Hanada S."/>
            <person name="Tank M."/>
            <person name="Neufeld J.D."/>
        </authorList>
    </citation>
    <scope>NUCLEOTIDE SEQUENCE [LARGE SCALE GENOMIC DNA]</scope>
    <source>
        <strain evidence="3">L227-S17</strain>
    </source>
</reference>
<keyword evidence="1" id="KW-0812">Transmembrane</keyword>
<organism evidence="3 5">
    <name type="scientific">Candidatus Chlorohelix allophototropha</name>
    <dbReference type="NCBI Taxonomy" id="3003348"/>
    <lineage>
        <taxon>Bacteria</taxon>
        <taxon>Bacillati</taxon>
        <taxon>Chloroflexota</taxon>
        <taxon>Chloroflexia</taxon>
        <taxon>Candidatus Chloroheliales</taxon>
        <taxon>Candidatus Chloroheliaceae</taxon>
        <taxon>Candidatus Chlorohelix</taxon>
    </lineage>
</organism>
<evidence type="ECO:0000313" key="6">
    <source>
        <dbReference type="Proteomes" id="UP001431572"/>
    </source>
</evidence>
<dbReference type="PANTHER" id="PTHR21180:SF32">
    <property type="entry name" value="ENDONUCLEASE_EXONUCLEASE_PHOSPHATASE FAMILY DOMAIN-CONTAINING PROTEIN 1"/>
    <property type="match status" value="1"/>
</dbReference>
<dbReference type="InterPro" id="IPR003583">
    <property type="entry name" value="Hlx-hairpin-Hlx_DNA-bd_motif"/>
</dbReference>
<dbReference type="RefSeq" id="WP_341467872.1">
    <property type="nucleotide sequence ID" value="NZ_CP128399.1"/>
</dbReference>
<dbReference type="Proteomes" id="UP000521676">
    <property type="component" value="Unassembled WGS sequence"/>
</dbReference>
<dbReference type="EMBL" id="JACATZ010000001">
    <property type="protein sequence ID" value="NWJ46617.1"/>
    <property type="molecule type" value="Genomic_DNA"/>
</dbReference>
<sequence>MAEQNKHTSNKTQQRPGIINATMVITFLLMAAIGIGIFFSAKTDTQIHASSKQVTPTTDSSNINSPLDSVIKVHIAGAVRNPGVYRLKEGDRVEDAINAAGGITDEADLLKIDLARRIVDEMQIIVPSWTPTAAPLTTTTTIPLQNTPSPPLENGSDGKINVNSASATELDKLPGIGTVLSARIVEYRSKIGLYRNIEDLRKIPGITNSVIEKIKDLIAF</sequence>
<dbReference type="NCBIfam" id="TIGR00426">
    <property type="entry name" value="competence protein ComEA helix-hairpin-helix repeat region"/>
    <property type="match status" value="1"/>
</dbReference>
<keyword evidence="1" id="KW-1133">Transmembrane helix</keyword>
<keyword evidence="6" id="KW-1185">Reference proteome</keyword>
<dbReference type="GO" id="GO:0003677">
    <property type="term" value="F:DNA binding"/>
    <property type="evidence" value="ECO:0007669"/>
    <property type="project" value="UniProtKB-KW"/>
</dbReference>
<dbReference type="AlphaFoldDB" id="A0A8T7LZY9"/>
<dbReference type="InterPro" id="IPR019554">
    <property type="entry name" value="Soluble_ligand-bd"/>
</dbReference>
<evidence type="ECO:0000313" key="3">
    <source>
        <dbReference type="EMBL" id="NWJ46617.1"/>
    </source>
</evidence>
<feature type="domain" description="Helix-hairpin-helix DNA-binding motif class 1" evidence="2">
    <location>
        <begin position="168"/>
        <end position="187"/>
    </location>
</feature>
<dbReference type="InterPro" id="IPR051675">
    <property type="entry name" value="Endo/Exo/Phosphatase_dom_1"/>
</dbReference>
<feature type="domain" description="Helix-hairpin-helix DNA-binding motif class 1" evidence="2">
    <location>
        <begin position="198"/>
        <end position="217"/>
    </location>
</feature>
<name>A0A8T7LZY9_9CHLR</name>
<evidence type="ECO:0000313" key="4">
    <source>
        <dbReference type="EMBL" id="WJW65986.1"/>
    </source>
</evidence>
<dbReference type="Gene3D" id="3.10.560.10">
    <property type="entry name" value="Outer membrane lipoprotein wza domain like"/>
    <property type="match status" value="1"/>
</dbReference>
<dbReference type="SMART" id="SM00278">
    <property type="entry name" value="HhH1"/>
    <property type="match status" value="2"/>
</dbReference>
<dbReference type="SUPFAM" id="SSF47781">
    <property type="entry name" value="RuvA domain 2-like"/>
    <property type="match status" value="1"/>
</dbReference>
<accession>A0A8T7LZY9</accession>
<dbReference type="InterPro" id="IPR010994">
    <property type="entry name" value="RuvA_2-like"/>
</dbReference>
<proteinExistence type="predicted"/>
<dbReference type="Pfam" id="PF12836">
    <property type="entry name" value="HHH_3"/>
    <property type="match status" value="1"/>
</dbReference>
<dbReference type="Gene3D" id="1.10.150.280">
    <property type="entry name" value="AF1531-like domain"/>
    <property type="match status" value="1"/>
</dbReference>
<dbReference type="Proteomes" id="UP001431572">
    <property type="component" value="Chromosome 1"/>
</dbReference>
<dbReference type="EMBL" id="CP128399">
    <property type="protein sequence ID" value="WJW65986.1"/>
    <property type="molecule type" value="Genomic_DNA"/>
</dbReference>
<dbReference type="GO" id="GO:0006281">
    <property type="term" value="P:DNA repair"/>
    <property type="evidence" value="ECO:0007669"/>
    <property type="project" value="InterPro"/>
</dbReference>
<dbReference type="InterPro" id="IPR004509">
    <property type="entry name" value="Competence_ComEA_HhH"/>
</dbReference>
<keyword evidence="3" id="KW-0238">DNA-binding</keyword>
<evidence type="ECO:0000313" key="5">
    <source>
        <dbReference type="Proteomes" id="UP000521676"/>
    </source>
</evidence>
<dbReference type="PANTHER" id="PTHR21180">
    <property type="entry name" value="ENDONUCLEASE/EXONUCLEASE/PHOSPHATASE FAMILY DOMAIN-CONTAINING PROTEIN 1"/>
    <property type="match status" value="1"/>
</dbReference>
<protein>
    <submittedName>
        <fullName evidence="3">ComEA family DNA-binding protein</fullName>
    </submittedName>
</protein>
<evidence type="ECO:0000256" key="1">
    <source>
        <dbReference type="SAM" id="Phobius"/>
    </source>
</evidence>
<reference evidence="4" key="2">
    <citation type="journal article" date="2024" name="Nature">
        <title>Anoxygenic phototroph of the Chloroflexota uses a type I reaction centre.</title>
        <authorList>
            <person name="Tsuji J.M."/>
            <person name="Shaw N.A."/>
            <person name="Nagashima S."/>
            <person name="Venkiteswaran J.J."/>
            <person name="Schiff S.L."/>
            <person name="Watanabe T."/>
            <person name="Fukui M."/>
            <person name="Hanada S."/>
            <person name="Tank M."/>
            <person name="Neufeld J.D."/>
        </authorList>
    </citation>
    <scope>NUCLEOTIDE SEQUENCE</scope>
    <source>
        <strain evidence="4">L227-S17</strain>
    </source>
</reference>
<keyword evidence="1" id="KW-0472">Membrane</keyword>
<evidence type="ECO:0000259" key="2">
    <source>
        <dbReference type="SMART" id="SM00278"/>
    </source>
</evidence>
<dbReference type="Pfam" id="PF10531">
    <property type="entry name" value="SLBB"/>
    <property type="match status" value="1"/>
</dbReference>
<feature type="transmembrane region" description="Helical" evidence="1">
    <location>
        <begin position="21"/>
        <end position="41"/>
    </location>
</feature>